<protein>
    <submittedName>
        <fullName evidence="2">Uncharacterized protein</fullName>
    </submittedName>
</protein>
<keyword evidence="1" id="KW-0472">Membrane</keyword>
<evidence type="ECO:0000313" key="3">
    <source>
        <dbReference type="Proteomes" id="UP000663874"/>
    </source>
</evidence>
<sequence>ILVLNEINQHAHRLDEKPTQFKLADICHPSYRDYFSLSIVTTASCVLIIISLIFLMIAQGANHAHIYNDRSRYEIAQNGDQEIEETKM</sequence>
<keyword evidence="1" id="KW-0812">Transmembrane</keyword>
<comment type="caution">
    <text evidence="2">The sequence shown here is derived from an EMBL/GenBank/DDBJ whole genome shotgun (WGS) entry which is preliminary data.</text>
</comment>
<dbReference type="AlphaFoldDB" id="A0A819F8C4"/>
<feature type="non-terminal residue" evidence="2">
    <location>
        <position position="88"/>
    </location>
</feature>
<feature type="transmembrane region" description="Helical" evidence="1">
    <location>
        <begin position="34"/>
        <end position="58"/>
    </location>
</feature>
<proteinExistence type="predicted"/>
<keyword evidence="1" id="KW-1133">Transmembrane helix</keyword>
<reference evidence="2" key="1">
    <citation type="submission" date="2021-02" db="EMBL/GenBank/DDBJ databases">
        <authorList>
            <person name="Nowell W R."/>
        </authorList>
    </citation>
    <scope>NUCLEOTIDE SEQUENCE</scope>
</reference>
<organism evidence="2 3">
    <name type="scientific">Rotaria sordida</name>
    <dbReference type="NCBI Taxonomy" id="392033"/>
    <lineage>
        <taxon>Eukaryota</taxon>
        <taxon>Metazoa</taxon>
        <taxon>Spiralia</taxon>
        <taxon>Gnathifera</taxon>
        <taxon>Rotifera</taxon>
        <taxon>Eurotatoria</taxon>
        <taxon>Bdelloidea</taxon>
        <taxon>Philodinida</taxon>
        <taxon>Philodinidae</taxon>
        <taxon>Rotaria</taxon>
    </lineage>
</organism>
<accession>A0A819F8C4</accession>
<dbReference type="Proteomes" id="UP000663874">
    <property type="component" value="Unassembled WGS sequence"/>
</dbReference>
<evidence type="ECO:0000256" key="1">
    <source>
        <dbReference type="SAM" id="Phobius"/>
    </source>
</evidence>
<evidence type="ECO:0000313" key="2">
    <source>
        <dbReference type="EMBL" id="CAF3863603.1"/>
    </source>
</evidence>
<name>A0A819F8C4_9BILA</name>
<dbReference type="EMBL" id="CAJOBE010003134">
    <property type="protein sequence ID" value="CAF3863603.1"/>
    <property type="molecule type" value="Genomic_DNA"/>
</dbReference>
<gene>
    <name evidence="2" type="ORF">FNK824_LOCUS18611</name>
</gene>